<feature type="transmembrane region" description="Helical" evidence="1">
    <location>
        <begin position="120"/>
        <end position="138"/>
    </location>
</feature>
<evidence type="ECO:0000256" key="1">
    <source>
        <dbReference type="SAM" id="Phobius"/>
    </source>
</evidence>
<dbReference type="InterPro" id="IPR013099">
    <property type="entry name" value="K_chnl_dom"/>
</dbReference>
<feature type="transmembrane region" description="Helical" evidence="1">
    <location>
        <begin position="12"/>
        <end position="36"/>
    </location>
</feature>
<keyword evidence="1" id="KW-0812">Transmembrane</keyword>
<name>A0ABT3QP41_9HYPH</name>
<dbReference type="Pfam" id="PF07885">
    <property type="entry name" value="Ion_trans_2"/>
    <property type="match status" value="1"/>
</dbReference>
<keyword evidence="1" id="KW-1133">Transmembrane helix</keyword>
<sequence>MPSSIIQLGLGSAVGLTSIVIHALATIFVIKLVIFLTRIKFRAPYLQLIIAMTLTASVLLAAQVLEIAVWSLSYSIIGAISQDSDDFYFAFVNFTSLGYGDIIPLAHWHLMGPMTAMNGVMLFGWSTAVLFQVLTISLEESSVVTRNLRRSSAQRMS</sequence>
<protein>
    <submittedName>
        <fullName evidence="3">Ion channel</fullName>
    </submittedName>
</protein>
<evidence type="ECO:0000313" key="3">
    <source>
        <dbReference type="EMBL" id="MCX2697377.1"/>
    </source>
</evidence>
<comment type="caution">
    <text evidence="3">The sequence shown here is derived from an EMBL/GenBank/DDBJ whole genome shotgun (WGS) entry which is preliminary data.</text>
</comment>
<dbReference type="Gene3D" id="1.10.287.70">
    <property type="match status" value="1"/>
</dbReference>
<gene>
    <name evidence="3" type="ORF">OPR82_11370</name>
</gene>
<keyword evidence="1" id="KW-0472">Membrane</keyword>
<dbReference type="EMBL" id="JAPHAV010000004">
    <property type="protein sequence ID" value="MCX2697377.1"/>
    <property type="molecule type" value="Genomic_DNA"/>
</dbReference>
<evidence type="ECO:0000259" key="2">
    <source>
        <dbReference type="Pfam" id="PF07885"/>
    </source>
</evidence>
<accession>A0ABT3QP41</accession>
<feature type="domain" description="Potassium channel" evidence="2">
    <location>
        <begin position="82"/>
        <end position="135"/>
    </location>
</feature>
<feature type="transmembrane region" description="Helical" evidence="1">
    <location>
        <begin position="48"/>
        <end position="81"/>
    </location>
</feature>
<dbReference type="RefSeq" id="WP_265984889.1">
    <property type="nucleotide sequence ID" value="NZ_JAPHAV010000004.1"/>
</dbReference>
<proteinExistence type="predicted"/>
<evidence type="ECO:0000313" key="4">
    <source>
        <dbReference type="Proteomes" id="UP001301216"/>
    </source>
</evidence>
<keyword evidence="4" id="KW-1185">Reference proteome</keyword>
<dbReference type="SUPFAM" id="SSF81324">
    <property type="entry name" value="Voltage-gated potassium channels"/>
    <property type="match status" value="1"/>
</dbReference>
<organism evidence="3 4">
    <name type="scientific">Ochrobactrum chromiisoli</name>
    <dbReference type="NCBI Taxonomy" id="2993941"/>
    <lineage>
        <taxon>Bacteria</taxon>
        <taxon>Pseudomonadati</taxon>
        <taxon>Pseudomonadota</taxon>
        <taxon>Alphaproteobacteria</taxon>
        <taxon>Hyphomicrobiales</taxon>
        <taxon>Brucellaceae</taxon>
        <taxon>Brucella/Ochrobactrum group</taxon>
        <taxon>Ochrobactrum</taxon>
    </lineage>
</organism>
<dbReference type="Proteomes" id="UP001301216">
    <property type="component" value="Unassembled WGS sequence"/>
</dbReference>
<reference evidence="3 4" key="1">
    <citation type="submission" date="2022-11" db="EMBL/GenBank/DDBJ databases">
        <title>Brucella sp. YY2X, whole genome shotgun sequencing project.</title>
        <authorList>
            <person name="Yang Y."/>
        </authorList>
    </citation>
    <scope>NUCLEOTIDE SEQUENCE [LARGE SCALE GENOMIC DNA]</scope>
    <source>
        <strain evidence="3 4">YY2X</strain>
    </source>
</reference>